<dbReference type="Proteomes" id="UP001431449">
    <property type="component" value="Unassembled WGS sequence"/>
</dbReference>
<keyword evidence="1" id="KW-0812">Transmembrane</keyword>
<dbReference type="PROSITE" id="PS50965">
    <property type="entry name" value="NERD"/>
    <property type="match status" value="1"/>
</dbReference>
<name>A0ABT0GEZ1_9GAMM</name>
<feature type="domain" description="NERD" evidence="2">
    <location>
        <begin position="118"/>
        <end position="233"/>
    </location>
</feature>
<evidence type="ECO:0000256" key="1">
    <source>
        <dbReference type="SAM" id="Phobius"/>
    </source>
</evidence>
<feature type="transmembrane region" description="Helical" evidence="1">
    <location>
        <begin position="54"/>
        <end position="72"/>
    </location>
</feature>
<reference evidence="3" key="1">
    <citation type="submission" date="2022-04" db="EMBL/GenBank/DDBJ databases">
        <title>Lysobacter sp. CAU 1642 isolated from sea sand.</title>
        <authorList>
            <person name="Kim W."/>
        </authorList>
    </citation>
    <scope>NUCLEOTIDE SEQUENCE</scope>
    <source>
        <strain evidence="3">CAU 1642</strain>
    </source>
</reference>
<sequence>MFLPMLSAAGFALLWMRVIGRDRRRSPLNVQPFHFPGESLRARLDDLSEKFNEATLIIVVTGPVTIGAWLALRTQDSGWAQTELRLLDLIIWLCAFAFLCWHVVKLFRTGRTMRQYREGLAAELAVAQYLQVLPEQGYRVLHDIPGQGFNIDHVVIGRSAVFAIETKSRKKPHAKGKASAQVEFNGARLAFPDHVETKPLDQARGNARWLEDLLRRELGAPIRVVPVLALPGWYVNLTREGAMSDVLVNNCKVPNFVKQDRFGPPLTAGQASGVRAALLRRYEIAAAEAAGRKAAIGGEQHVA</sequence>
<dbReference type="RefSeq" id="WP_248205635.1">
    <property type="nucleotide sequence ID" value="NZ_JALNMH010000003.1"/>
</dbReference>
<evidence type="ECO:0000259" key="2">
    <source>
        <dbReference type="PROSITE" id="PS50965"/>
    </source>
</evidence>
<organism evidence="3 4">
    <name type="scientific">Pseudomarimonas salicorniae</name>
    <dbReference type="NCBI Taxonomy" id="2933270"/>
    <lineage>
        <taxon>Bacteria</taxon>
        <taxon>Pseudomonadati</taxon>
        <taxon>Pseudomonadota</taxon>
        <taxon>Gammaproteobacteria</taxon>
        <taxon>Lysobacterales</taxon>
        <taxon>Lysobacteraceae</taxon>
        <taxon>Pseudomarimonas</taxon>
    </lineage>
</organism>
<proteinExistence type="predicted"/>
<evidence type="ECO:0000313" key="3">
    <source>
        <dbReference type="EMBL" id="MCK7592922.1"/>
    </source>
</evidence>
<evidence type="ECO:0000313" key="4">
    <source>
        <dbReference type="Proteomes" id="UP001431449"/>
    </source>
</evidence>
<dbReference type="EMBL" id="JALNMH010000003">
    <property type="protein sequence ID" value="MCK7592922.1"/>
    <property type="molecule type" value="Genomic_DNA"/>
</dbReference>
<protein>
    <submittedName>
        <fullName evidence="3">NERD domain-containing protein</fullName>
    </submittedName>
</protein>
<feature type="transmembrane region" description="Helical" evidence="1">
    <location>
        <begin position="84"/>
        <end position="104"/>
    </location>
</feature>
<keyword evidence="4" id="KW-1185">Reference proteome</keyword>
<keyword evidence="1" id="KW-1133">Transmembrane helix</keyword>
<dbReference type="Pfam" id="PF08378">
    <property type="entry name" value="NERD"/>
    <property type="match status" value="1"/>
</dbReference>
<gene>
    <name evidence="3" type="ORF">M0G41_04470</name>
</gene>
<dbReference type="InterPro" id="IPR011528">
    <property type="entry name" value="NERD"/>
</dbReference>
<accession>A0ABT0GEZ1</accession>
<keyword evidence="1" id="KW-0472">Membrane</keyword>
<comment type="caution">
    <text evidence="3">The sequence shown here is derived from an EMBL/GenBank/DDBJ whole genome shotgun (WGS) entry which is preliminary data.</text>
</comment>